<evidence type="ECO:0000313" key="3">
    <source>
        <dbReference type="Proteomes" id="UP001221757"/>
    </source>
</evidence>
<feature type="compositionally biased region" description="Low complexity" evidence="1">
    <location>
        <begin position="30"/>
        <end position="44"/>
    </location>
</feature>
<comment type="caution">
    <text evidence="2">The sequence shown here is derived from an EMBL/GenBank/DDBJ whole genome shotgun (WGS) entry which is preliminary data.</text>
</comment>
<keyword evidence="3" id="KW-1185">Reference proteome</keyword>
<dbReference type="EMBL" id="JARKIE010000127">
    <property type="protein sequence ID" value="KAJ7679859.1"/>
    <property type="molecule type" value="Genomic_DNA"/>
</dbReference>
<feature type="compositionally biased region" description="Polar residues" evidence="1">
    <location>
        <begin position="52"/>
        <end position="64"/>
    </location>
</feature>
<sequence length="161" mass="18020">MQHSQSVRAREFINLQRIPPTPIDSDRSYAANARAQAPPAQRGAIYQPAPQPHSSLASRPTQPAPTYSAVEIGVYAESGVVVESEEVWMESSEKEDVEETELEVEAWVSCWGWVGCLLFRNGRQERTTEEGVEIDGGERQCCAQTHADIHYVDKSNVTWLF</sequence>
<dbReference type="AlphaFoldDB" id="A0AAD7D5U5"/>
<evidence type="ECO:0000256" key="1">
    <source>
        <dbReference type="SAM" id="MobiDB-lite"/>
    </source>
</evidence>
<dbReference type="Proteomes" id="UP001221757">
    <property type="component" value="Unassembled WGS sequence"/>
</dbReference>
<evidence type="ECO:0000313" key="2">
    <source>
        <dbReference type="EMBL" id="KAJ7679859.1"/>
    </source>
</evidence>
<proteinExistence type="predicted"/>
<organism evidence="2 3">
    <name type="scientific">Mycena rosella</name>
    <name type="common">Pink bonnet</name>
    <name type="synonym">Agaricus rosellus</name>
    <dbReference type="NCBI Taxonomy" id="1033263"/>
    <lineage>
        <taxon>Eukaryota</taxon>
        <taxon>Fungi</taxon>
        <taxon>Dikarya</taxon>
        <taxon>Basidiomycota</taxon>
        <taxon>Agaricomycotina</taxon>
        <taxon>Agaricomycetes</taxon>
        <taxon>Agaricomycetidae</taxon>
        <taxon>Agaricales</taxon>
        <taxon>Marasmiineae</taxon>
        <taxon>Mycenaceae</taxon>
        <taxon>Mycena</taxon>
    </lineage>
</organism>
<reference evidence="2" key="1">
    <citation type="submission" date="2023-03" db="EMBL/GenBank/DDBJ databases">
        <title>Massive genome expansion in bonnet fungi (Mycena s.s.) driven by repeated elements and novel gene families across ecological guilds.</title>
        <authorList>
            <consortium name="Lawrence Berkeley National Laboratory"/>
            <person name="Harder C.B."/>
            <person name="Miyauchi S."/>
            <person name="Viragh M."/>
            <person name="Kuo A."/>
            <person name="Thoen E."/>
            <person name="Andreopoulos B."/>
            <person name="Lu D."/>
            <person name="Skrede I."/>
            <person name="Drula E."/>
            <person name="Henrissat B."/>
            <person name="Morin E."/>
            <person name="Kohler A."/>
            <person name="Barry K."/>
            <person name="LaButti K."/>
            <person name="Morin E."/>
            <person name="Salamov A."/>
            <person name="Lipzen A."/>
            <person name="Mereny Z."/>
            <person name="Hegedus B."/>
            <person name="Baldrian P."/>
            <person name="Stursova M."/>
            <person name="Weitz H."/>
            <person name="Taylor A."/>
            <person name="Grigoriev I.V."/>
            <person name="Nagy L.G."/>
            <person name="Martin F."/>
            <person name="Kauserud H."/>
        </authorList>
    </citation>
    <scope>NUCLEOTIDE SEQUENCE</scope>
    <source>
        <strain evidence="2">CBHHK067</strain>
    </source>
</reference>
<accession>A0AAD7D5U5</accession>
<protein>
    <submittedName>
        <fullName evidence="2">Uncharacterized protein</fullName>
    </submittedName>
</protein>
<feature type="region of interest" description="Disordered" evidence="1">
    <location>
        <begin position="1"/>
        <end position="64"/>
    </location>
</feature>
<name>A0AAD7D5U5_MYCRO</name>
<gene>
    <name evidence="2" type="ORF">B0H17DRAFT_1138995</name>
</gene>